<dbReference type="AlphaFoldDB" id="A0A4Z1JMV5"/>
<dbReference type="EMBL" id="PQXM01000410">
    <property type="protein sequence ID" value="TGO72860.1"/>
    <property type="molecule type" value="Genomic_DNA"/>
</dbReference>
<keyword evidence="2" id="KW-1185">Reference proteome</keyword>
<reference evidence="1 2" key="1">
    <citation type="submission" date="2017-12" db="EMBL/GenBank/DDBJ databases">
        <title>Comparative genomics of Botrytis spp.</title>
        <authorList>
            <person name="Valero-Jimenez C.A."/>
            <person name="Tapia P."/>
            <person name="Veloso J."/>
            <person name="Silva-Moreno E."/>
            <person name="Staats M."/>
            <person name="Valdes J.H."/>
            <person name="Van Kan J.A.L."/>
        </authorList>
    </citation>
    <scope>NUCLEOTIDE SEQUENCE [LARGE SCALE GENOMIC DNA]</scope>
    <source>
        <strain evidence="1 2">Be9601</strain>
    </source>
</reference>
<proteinExistence type="predicted"/>
<name>A0A4Z1JMV5_9HELO</name>
<gene>
    <name evidence="1" type="ORF">BELL_0412g00020</name>
</gene>
<dbReference type="Proteomes" id="UP000297229">
    <property type="component" value="Unassembled WGS sequence"/>
</dbReference>
<dbReference type="Gene3D" id="3.40.50.720">
    <property type="entry name" value="NAD(P)-binding Rossmann-like Domain"/>
    <property type="match status" value="1"/>
</dbReference>
<organism evidence="1 2">
    <name type="scientific">Botrytis elliptica</name>
    <dbReference type="NCBI Taxonomy" id="278938"/>
    <lineage>
        <taxon>Eukaryota</taxon>
        <taxon>Fungi</taxon>
        <taxon>Dikarya</taxon>
        <taxon>Ascomycota</taxon>
        <taxon>Pezizomycotina</taxon>
        <taxon>Leotiomycetes</taxon>
        <taxon>Helotiales</taxon>
        <taxon>Sclerotiniaceae</taxon>
        <taxon>Botrytis</taxon>
    </lineage>
</organism>
<sequence>MATDALGFGGASPVGTAIMQLGEVDTLGVYLTIGFDAITENDTSQVSADILSATGHSKSKPGLTLPWPEEYPNLEDVKVSKSVAALLGTNAQDVSASFFNDFLKDALEKKYLVTASPVAIIQGGIASAQKFFDLLKEGIGGKKLVVKVEYLGRLRGVLSVGKGVVREFLGYCGDA</sequence>
<protein>
    <submittedName>
        <fullName evidence="1">Uncharacterized protein</fullName>
    </submittedName>
</protein>
<dbReference type="Gene3D" id="3.90.180.10">
    <property type="entry name" value="Medium-chain alcohol dehydrogenases, catalytic domain"/>
    <property type="match status" value="1"/>
</dbReference>
<evidence type="ECO:0000313" key="1">
    <source>
        <dbReference type="EMBL" id="TGO72860.1"/>
    </source>
</evidence>
<evidence type="ECO:0000313" key="2">
    <source>
        <dbReference type="Proteomes" id="UP000297229"/>
    </source>
</evidence>
<accession>A0A4Z1JMV5</accession>
<comment type="caution">
    <text evidence="1">The sequence shown here is derived from an EMBL/GenBank/DDBJ whole genome shotgun (WGS) entry which is preliminary data.</text>
</comment>
<dbReference type="STRING" id="278938.A0A4Z1JMV5"/>